<dbReference type="InterPro" id="IPR024467">
    <property type="entry name" value="Xre/MbcA/ParS-like_toxin-bd"/>
</dbReference>
<evidence type="ECO:0000256" key="1">
    <source>
        <dbReference type="SAM" id="MobiDB-lite"/>
    </source>
</evidence>
<gene>
    <name evidence="3" type="ORF">PK98_10940</name>
</gene>
<dbReference type="OrthoDB" id="7473598at2"/>
<accession>A0A0B2BSU6</accession>
<reference evidence="3 4" key="1">
    <citation type="submission" date="2014-11" db="EMBL/GenBank/DDBJ databases">
        <title>Draft genome sequence of Kirrobacter mercurialis.</title>
        <authorList>
            <person name="Coil D.A."/>
            <person name="Eisen J.A."/>
        </authorList>
    </citation>
    <scope>NUCLEOTIDE SEQUENCE [LARGE SCALE GENOMIC DNA]</scope>
    <source>
        <strain evidence="3 4">Coronado</strain>
    </source>
</reference>
<feature type="domain" description="Antitoxin Xre/MbcA/ParS-like toxin-binding" evidence="2">
    <location>
        <begin position="46"/>
        <end position="85"/>
    </location>
</feature>
<feature type="compositionally biased region" description="Basic and acidic residues" evidence="1">
    <location>
        <begin position="18"/>
        <end position="33"/>
    </location>
</feature>
<organism evidence="3 4">
    <name type="scientific">Croceibacterium mercuriale</name>
    <dbReference type="NCBI Taxonomy" id="1572751"/>
    <lineage>
        <taxon>Bacteria</taxon>
        <taxon>Pseudomonadati</taxon>
        <taxon>Pseudomonadota</taxon>
        <taxon>Alphaproteobacteria</taxon>
        <taxon>Sphingomonadales</taxon>
        <taxon>Erythrobacteraceae</taxon>
        <taxon>Croceibacterium</taxon>
    </lineage>
</organism>
<evidence type="ECO:0000313" key="4">
    <source>
        <dbReference type="Proteomes" id="UP000030988"/>
    </source>
</evidence>
<sequence length="93" mass="9969">MSDPVETPTPKRGPVRFRRADAPRLQPDDARRQGEITRIAFQRLGREGAIAFLNSDNAELGTRPLDLATSSAQGFASVEAALGRLPVPAATEA</sequence>
<proteinExistence type="predicted"/>
<evidence type="ECO:0000259" key="2">
    <source>
        <dbReference type="Pfam" id="PF09722"/>
    </source>
</evidence>
<dbReference type="Proteomes" id="UP000030988">
    <property type="component" value="Unassembled WGS sequence"/>
</dbReference>
<dbReference type="RefSeq" id="WP_039096957.1">
    <property type="nucleotide sequence ID" value="NZ_JTDN01000002.1"/>
</dbReference>
<name>A0A0B2BSU6_9SPHN</name>
<feature type="region of interest" description="Disordered" evidence="1">
    <location>
        <begin position="1"/>
        <end position="33"/>
    </location>
</feature>
<dbReference type="Pfam" id="PF09722">
    <property type="entry name" value="Xre_MbcA_ParS_C"/>
    <property type="match status" value="1"/>
</dbReference>
<comment type="caution">
    <text evidence="3">The sequence shown here is derived from an EMBL/GenBank/DDBJ whole genome shotgun (WGS) entry which is preliminary data.</text>
</comment>
<protein>
    <recommendedName>
        <fullName evidence="2">Antitoxin Xre/MbcA/ParS-like toxin-binding domain-containing protein</fullName>
    </recommendedName>
</protein>
<dbReference type="STRING" id="1572751.PK98_10940"/>
<evidence type="ECO:0000313" key="3">
    <source>
        <dbReference type="EMBL" id="KHL24509.1"/>
    </source>
</evidence>
<keyword evidence="4" id="KW-1185">Reference proteome</keyword>
<dbReference type="AlphaFoldDB" id="A0A0B2BSU6"/>
<dbReference type="EMBL" id="JTDN01000002">
    <property type="protein sequence ID" value="KHL24509.1"/>
    <property type="molecule type" value="Genomic_DNA"/>
</dbReference>